<keyword evidence="1" id="KW-1133">Transmembrane helix</keyword>
<evidence type="ECO:0000256" key="1">
    <source>
        <dbReference type="SAM" id="Phobius"/>
    </source>
</evidence>
<dbReference type="EMBL" id="CDOE01000080">
    <property type="protein sequence ID" value="CEN41737.1"/>
    <property type="molecule type" value="Genomic_DNA"/>
</dbReference>
<sequence>MVTGRKPSDKVLEYAQMVGFFILIALLLFANGNDLYKWLFK</sequence>
<proteinExistence type="predicted"/>
<dbReference type="AlphaFoldDB" id="A0A0B7HV31"/>
<organism evidence="2 3">
    <name type="scientific">Capnocytophaga canimorsus</name>
    <dbReference type="NCBI Taxonomy" id="28188"/>
    <lineage>
        <taxon>Bacteria</taxon>
        <taxon>Pseudomonadati</taxon>
        <taxon>Bacteroidota</taxon>
        <taxon>Flavobacteriia</taxon>
        <taxon>Flavobacteriales</taxon>
        <taxon>Flavobacteriaceae</taxon>
        <taxon>Capnocytophaga</taxon>
    </lineage>
</organism>
<evidence type="ECO:0000313" key="3">
    <source>
        <dbReference type="Proteomes" id="UP000044026"/>
    </source>
</evidence>
<evidence type="ECO:0000313" key="2">
    <source>
        <dbReference type="EMBL" id="CEN41737.1"/>
    </source>
</evidence>
<feature type="transmembrane region" description="Helical" evidence="1">
    <location>
        <begin position="12"/>
        <end position="30"/>
    </location>
</feature>
<name>A0A0B7HV31_9FLAO</name>
<accession>A0A0B7HV31</accession>
<gene>
    <name evidence="2" type="ORF">CCAN12_810175</name>
</gene>
<dbReference type="Proteomes" id="UP000044026">
    <property type="component" value="Unassembled WGS sequence"/>
</dbReference>
<keyword evidence="1" id="KW-0472">Membrane</keyword>
<keyword evidence="1" id="KW-0812">Transmembrane</keyword>
<protein>
    <submittedName>
        <fullName evidence="2">Uncharacterized protein</fullName>
    </submittedName>
</protein>
<reference evidence="2 3" key="1">
    <citation type="submission" date="2015-01" db="EMBL/GenBank/DDBJ databases">
        <authorList>
            <person name="Xiang T."/>
            <person name="Song Y."/>
            <person name="Huang L."/>
            <person name="Wang B."/>
            <person name="Wu P."/>
        </authorList>
    </citation>
    <scope>NUCLEOTIDE SEQUENCE [LARGE SCALE GENOMIC DNA]</scope>
    <source>
        <strain evidence="2 3">Cc12</strain>
    </source>
</reference>